<dbReference type="RefSeq" id="WP_243401121.1">
    <property type="nucleotide sequence ID" value="NZ_PVTX01000013.1"/>
</dbReference>
<dbReference type="EMBL" id="PVTX01000013">
    <property type="protein sequence ID" value="PRZ03586.1"/>
    <property type="molecule type" value="Genomic_DNA"/>
</dbReference>
<evidence type="ECO:0000256" key="1">
    <source>
        <dbReference type="SAM" id="Phobius"/>
    </source>
</evidence>
<keyword evidence="1" id="KW-1133">Transmembrane helix</keyword>
<keyword evidence="1" id="KW-0472">Membrane</keyword>
<evidence type="ECO:0008006" key="4">
    <source>
        <dbReference type="Google" id="ProtNLM"/>
    </source>
</evidence>
<feature type="transmembrane region" description="Helical" evidence="1">
    <location>
        <begin position="105"/>
        <end position="125"/>
    </location>
</feature>
<keyword evidence="3" id="KW-1185">Reference proteome</keyword>
<organism evidence="2 3">
    <name type="scientific">Isoptericola halotolerans</name>
    <dbReference type="NCBI Taxonomy" id="300560"/>
    <lineage>
        <taxon>Bacteria</taxon>
        <taxon>Bacillati</taxon>
        <taxon>Actinomycetota</taxon>
        <taxon>Actinomycetes</taxon>
        <taxon>Micrococcales</taxon>
        <taxon>Promicromonosporaceae</taxon>
        <taxon>Isoptericola</taxon>
    </lineage>
</organism>
<dbReference type="Proteomes" id="UP000239895">
    <property type="component" value="Unassembled WGS sequence"/>
</dbReference>
<name>A0ABX5EA07_9MICO</name>
<feature type="transmembrane region" description="Helical" evidence="1">
    <location>
        <begin position="34"/>
        <end position="54"/>
    </location>
</feature>
<comment type="caution">
    <text evidence="2">The sequence shown here is derived from an EMBL/GenBank/DDBJ whole genome shotgun (WGS) entry which is preliminary data.</text>
</comment>
<accession>A0ABX5EA07</accession>
<reference evidence="2 3" key="1">
    <citation type="submission" date="2018-03" db="EMBL/GenBank/DDBJ databases">
        <title>Comparative analysis of microorganisms from saline springs in Andes Mountain Range, Colombia.</title>
        <authorList>
            <person name="Rubin E."/>
        </authorList>
    </citation>
    <scope>NUCLEOTIDE SEQUENCE [LARGE SCALE GENOMIC DNA]</scope>
    <source>
        <strain evidence="2 3">CG 23</strain>
    </source>
</reference>
<proteinExistence type="predicted"/>
<sequence length="159" mass="16690">MPTGDPYQLQPSYLYGLVVTGSVLAAVPDDLGLLRVAALVVGTLLVYWSAETYVHVIAARTRLRRSLTAHERREIAVAGLPLVAGCGIPALVLLSESVLQVETTLAVDVALVVNLGLLVGVGWRMSTASGLTGARRMVSTLLAGLLGVAMIALKLSLHH</sequence>
<gene>
    <name evidence="2" type="ORF">BCL65_11387</name>
</gene>
<evidence type="ECO:0000313" key="3">
    <source>
        <dbReference type="Proteomes" id="UP000239895"/>
    </source>
</evidence>
<feature type="transmembrane region" description="Helical" evidence="1">
    <location>
        <begin position="137"/>
        <end position="157"/>
    </location>
</feature>
<evidence type="ECO:0000313" key="2">
    <source>
        <dbReference type="EMBL" id="PRZ03586.1"/>
    </source>
</evidence>
<feature type="transmembrane region" description="Helical" evidence="1">
    <location>
        <begin position="75"/>
        <end position="93"/>
    </location>
</feature>
<protein>
    <recommendedName>
        <fullName evidence="4">Integral membrane protein</fullName>
    </recommendedName>
</protein>
<keyword evidence="1" id="KW-0812">Transmembrane</keyword>